<protein>
    <submittedName>
        <fullName evidence="7">Central glycolytic genes regulator</fullName>
    </submittedName>
</protein>
<evidence type="ECO:0000256" key="4">
    <source>
        <dbReference type="ARBA" id="ARBA00023163"/>
    </source>
</evidence>
<dbReference type="InterPro" id="IPR037171">
    <property type="entry name" value="NagB/RpiA_transferase-like"/>
</dbReference>
<gene>
    <name evidence="7" type="ORF">SAMN06265361_10863</name>
</gene>
<proteinExistence type="inferred from homology"/>
<dbReference type="GO" id="GO:0003677">
    <property type="term" value="F:DNA binding"/>
    <property type="evidence" value="ECO:0007669"/>
    <property type="project" value="UniProtKB-KW"/>
</dbReference>
<dbReference type="Proteomes" id="UP001157946">
    <property type="component" value="Unassembled WGS sequence"/>
</dbReference>
<evidence type="ECO:0000313" key="7">
    <source>
        <dbReference type="EMBL" id="SMP31873.1"/>
    </source>
</evidence>
<keyword evidence="2" id="KW-0805">Transcription regulation</keyword>
<dbReference type="SUPFAM" id="SSF100950">
    <property type="entry name" value="NagB/RpiA/CoA transferase-like"/>
    <property type="match status" value="1"/>
</dbReference>
<dbReference type="InterPro" id="IPR048715">
    <property type="entry name" value="CggR_N"/>
</dbReference>
<dbReference type="Gene3D" id="3.40.50.1360">
    <property type="match status" value="1"/>
</dbReference>
<dbReference type="PANTHER" id="PTHR34294:SF5">
    <property type="entry name" value="CENTRAL GLYCOLYTIC GENES REGULATOR"/>
    <property type="match status" value="1"/>
</dbReference>
<evidence type="ECO:0000256" key="3">
    <source>
        <dbReference type="ARBA" id="ARBA00023125"/>
    </source>
</evidence>
<accession>A0AA46AGU8</accession>
<keyword evidence="8" id="KW-1185">Reference proteome</keyword>
<reference evidence="7" key="1">
    <citation type="submission" date="2017-05" db="EMBL/GenBank/DDBJ databases">
        <authorList>
            <person name="Varghese N."/>
            <person name="Submissions S."/>
        </authorList>
    </citation>
    <scope>NUCLEOTIDE SEQUENCE</scope>
    <source>
        <strain evidence="7">DSM 45262</strain>
    </source>
</reference>
<comment type="similarity">
    <text evidence="1">Belongs to the SorC transcriptional regulatory family.</text>
</comment>
<dbReference type="InterPro" id="IPR051054">
    <property type="entry name" value="SorC_transcr_regulators"/>
</dbReference>
<evidence type="ECO:0000259" key="5">
    <source>
        <dbReference type="Pfam" id="PF04198"/>
    </source>
</evidence>
<evidence type="ECO:0000259" key="6">
    <source>
        <dbReference type="Pfam" id="PF21715"/>
    </source>
</evidence>
<dbReference type="PANTHER" id="PTHR34294">
    <property type="entry name" value="TRANSCRIPTIONAL REGULATOR-RELATED"/>
    <property type="match status" value="1"/>
</dbReference>
<dbReference type="Gene3D" id="1.10.10.10">
    <property type="entry name" value="Winged helix-like DNA-binding domain superfamily/Winged helix DNA-binding domain"/>
    <property type="match status" value="1"/>
</dbReference>
<feature type="domain" description="Sugar-binding" evidence="5">
    <location>
        <begin position="121"/>
        <end position="369"/>
    </location>
</feature>
<keyword evidence="3" id="KW-0238">DNA-binding</keyword>
<feature type="domain" description="CggR N-terminal DNA binding" evidence="6">
    <location>
        <begin position="50"/>
        <end position="119"/>
    </location>
</feature>
<evidence type="ECO:0000256" key="1">
    <source>
        <dbReference type="ARBA" id="ARBA00010466"/>
    </source>
</evidence>
<dbReference type="Pfam" id="PF21715">
    <property type="entry name" value="CggR_N"/>
    <property type="match status" value="1"/>
</dbReference>
<dbReference type="InterPro" id="IPR007324">
    <property type="entry name" value="Sugar-bd_dom_put"/>
</dbReference>
<dbReference type="InterPro" id="IPR036390">
    <property type="entry name" value="WH_DNA-bd_sf"/>
</dbReference>
<evidence type="ECO:0000313" key="8">
    <source>
        <dbReference type="Proteomes" id="UP001157946"/>
    </source>
</evidence>
<dbReference type="AlphaFoldDB" id="A0AA46AGU8"/>
<sequence length="376" mass="41390">MKVIPIRGFFLNGSGHFCLMRDIMCPMMGDPMEKILNLQKQLLPDLLQTMQKRYDILRHIQLMQPVGRRSLTFELQTTERVLRAEVDFLRAQGLVAVGSAGMELTQEGIDLLSEMEPLMKELFGLNQLEAELKAFLGVKHVVIVPGDADASDWVKKEMGRAGARYLKQQAAPEQIVAVSGGTTMLAVAEMMMPTPAFKQTTFVPTRGGVGEAVELEANYIASLMAKRTGGTYRMLHIPDELSDEAYQTLQKEPHIREVLDLLRSARMVVHGIGDAKTMAIRRKSSAEVLAKLEAGKAVGESFGYYFDRDGQIVHRVRTLGLDLEGLERVEQKVAVAGGASKAEAIVAVCSLVSQDTLITDEGAARAILKNAIVHQE</sequence>
<dbReference type="GO" id="GO:0030246">
    <property type="term" value="F:carbohydrate binding"/>
    <property type="evidence" value="ECO:0007669"/>
    <property type="project" value="InterPro"/>
</dbReference>
<keyword evidence="4" id="KW-0804">Transcription</keyword>
<dbReference type="SUPFAM" id="SSF46785">
    <property type="entry name" value="Winged helix' DNA-binding domain"/>
    <property type="match status" value="1"/>
</dbReference>
<evidence type="ECO:0000256" key="2">
    <source>
        <dbReference type="ARBA" id="ARBA00023015"/>
    </source>
</evidence>
<name>A0AA46AGU8_9BACL</name>
<dbReference type="EMBL" id="FXTU01000008">
    <property type="protein sequence ID" value="SMP31873.1"/>
    <property type="molecule type" value="Genomic_DNA"/>
</dbReference>
<organism evidence="7 8">
    <name type="scientific">Laceyella tengchongensis</name>
    <dbReference type="NCBI Taxonomy" id="574699"/>
    <lineage>
        <taxon>Bacteria</taxon>
        <taxon>Bacillati</taxon>
        <taxon>Bacillota</taxon>
        <taxon>Bacilli</taxon>
        <taxon>Bacillales</taxon>
        <taxon>Thermoactinomycetaceae</taxon>
        <taxon>Laceyella</taxon>
    </lineage>
</organism>
<comment type="caution">
    <text evidence="7">The sequence shown here is derived from an EMBL/GenBank/DDBJ whole genome shotgun (WGS) entry which is preliminary data.</text>
</comment>
<dbReference type="Pfam" id="PF04198">
    <property type="entry name" value="Sugar-bind"/>
    <property type="match status" value="1"/>
</dbReference>
<dbReference type="InterPro" id="IPR036388">
    <property type="entry name" value="WH-like_DNA-bd_sf"/>
</dbReference>